<dbReference type="AlphaFoldDB" id="A0A7M1AT56"/>
<name>A0A7M1AT56_9BACT</name>
<protein>
    <submittedName>
        <fullName evidence="1">Uncharacterized protein</fullName>
    </submittedName>
</protein>
<accession>A0A7M1AT56</accession>
<evidence type="ECO:0000313" key="2">
    <source>
        <dbReference type="Proteomes" id="UP000593910"/>
    </source>
</evidence>
<organism evidence="1 2">
    <name type="scientific">Sulfurimonas marina</name>
    <dbReference type="NCBI Taxonomy" id="2590551"/>
    <lineage>
        <taxon>Bacteria</taxon>
        <taxon>Pseudomonadati</taxon>
        <taxon>Campylobacterota</taxon>
        <taxon>Epsilonproteobacteria</taxon>
        <taxon>Campylobacterales</taxon>
        <taxon>Sulfurimonadaceae</taxon>
        <taxon>Sulfurimonas</taxon>
    </lineage>
</organism>
<sequence length="65" mass="7399">MKIETKYSYEKTWSLTSEADLLKIIAEEVGDADPEGTLVYIKEVIKTGKEITVGSCKFRVKKEEK</sequence>
<proteinExistence type="predicted"/>
<gene>
    <name evidence="1" type="ORF">FJR03_02015</name>
</gene>
<dbReference type="RefSeq" id="WP_193114000.1">
    <property type="nucleotide sequence ID" value="NZ_CP041165.1"/>
</dbReference>
<keyword evidence="2" id="KW-1185">Reference proteome</keyword>
<dbReference type="KEGG" id="smax:FJR03_02015"/>
<reference evidence="1 2" key="1">
    <citation type="submission" date="2019-06" db="EMBL/GenBank/DDBJ databases">
        <title>Sulfurimonas gotlandica sp. nov., a chemoautotrophic and psychrotolerant epsilonproteobacterium isolated from a pelagic redoxcline, and an emended description of the genus Sulfurimonas.</title>
        <authorList>
            <person name="Wang S."/>
            <person name="Jiang L."/>
            <person name="Shao Z."/>
        </authorList>
    </citation>
    <scope>NUCLEOTIDE SEQUENCE [LARGE SCALE GENOMIC DNA]</scope>
    <source>
        <strain evidence="1 2">B2</strain>
    </source>
</reference>
<dbReference type="EMBL" id="CP041165">
    <property type="protein sequence ID" value="QOP40580.1"/>
    <property type="molecule type" value="Genomic_DNA"/>
</dbReference>
<dbReference type="Proteomes" id="UP000593910">
    <property type="component" value="Chromosome"/>
</dbReference>
<evidence type="ECO:0000313" key="1">
    <source>
        <dbReference type="EMBL" id="QOP40580.1"/>
    </source>
</evidence>